<evidence type="ECO:0008006" key="2">
    <source>
        <dbReference type="Google" id="ProtNLM"/>
    </source>
</evidence>
<sequence length="56" mass="6723">DMIDDPGEMADLADNPDFQEVMEKHRKLLQEWMTETNDDFRQFSKRPFSLEGQNLY</sequence>
<dbReference type="SUPFAM" id="SSF53649">
    <property type="entry name" value="Alkaline phosphatase-like"/>
    <property type="match status" value="1"/>
</dbReference>
<gene>
    <name evidence="1" type="ORF">S06H3_23301</name>
</gene>
<dbReference type="Gene3D" id="3.40.720.10">
    <property type="entry name" value="Alkaline Phosphatase, subunit A"/>
    <property type="match status" value="1"/>
</dbReference>
<accession>X1KHB9</accession>
<dbReference type="AlphaFoldDB" id="X1KHB9"/>
<feature type="non-terminal residue" evidence="1">
    <location>
        <position position="1"/>
    </location>
</feature>
<reference evidence="1" key="1">
    <citation type="journal article" date="2014" name="Front. Microbiol.">
        <title>High frequency of phylogenetically diverse reductive dehalogenase-homologous genes in deep subseafloor sedimentary metagenomes.</title>
        <authorList>
            <person name="Kawai M."/>
            <person name="Futagami T."/>
            <person name="Toyoda A."/>
            <person name="Takaki Y."/>
            <person name="Nishi S."/>
            <person name="Hori S."/>
            <person name="Arai W."/>
            <person name="Tsubouchi T."/>
            <person name="Morono Y."/>
            <person name="Uchiyama I."/>
            <person name="Ito T."/>
            <person name="Fujiyama A."/>
            <person name="Inagaki F."/>
            <person name="Takami H."/>
        </authorList>
    </citation>
    <scope>NUCLEOTIDE SEQUENCE</scope>
    <source>
        <strain evidence="1">Expedition CK06-06</strain>
    </source>
</reference>
<name>X1KHB9_9ZZZZ</name>
<dbReference type="InterPro" id="IPR017850">
    <property type="entry name" value="Alkaline_phosphatase_core_sf"/>
</dbReference>
<protein>
    <recommendedName>
        <fullName evidence="2">N-sulphoglucosamine sulphohydrolase C-terminal domain-containing protein</fullName>
    </recommendedName>
</protein>
<evidence type="ECO:0000313" key="1">
    <source>
        <dbReference type="EMBL" id="GAI06083.1"/>
    </source>
</evidence>
<proteinExistence type="predicted"/>
<comment type="caution">
    <text evidence="1">The sequence shown here is derived from an EMBL/GenBank/DDBJ whole genome shotgun (WGS) entry which is preliminary data.</text>
</comment>
<organism evidence="1">
    <name type="scientific">marine sediment metagenome</name>
    <dbReference type="NCBI Taxonomy" id="412755"/>
    <lineage>
        <taxon>unclassified sequences</taxon>
        <taxon>metagenomes</taxon>
        <taxon>ecological metagenomes</taxon>
    </lineage>
</organism>
<dbReference type="EMBL" id="BARV01012638">
    <property type="protein sequence ID" value="GAI06083.1"/>
    <property type="molecule type" value="Genomic_DNA"/>
</dbReference>